<dbReference type="GO" id="GO:0032259">
    <property type="term" value="P:methylation"/>
    <property type="evidence" value="ECO:0007669"/>
    <property type="project" value="UniProtKB-KW"/>
</dbReference>
<reference evidence="2 3" key="1">
    <citation type="submission" date="2023-06" db="EMBL/GenBank/DDBJ databases">
        <title>Campylobacter magnum sp. nov., isolated from cecal contents of domestic pigs (Sus scrofa domesticus).</title>
        <authorList>
            <person name="Papic B."/>
            <person name="Gruntar I."/>
        </authorList>
    </citation>
    <scope>NUCLEOTIDE SEQUENCE [LARGE SCALE GENOMIC DNA]</scope>
    <source>
        <strain evidence="3">34484-21</strain>
    </source>
</reference>
<comment type="caution">
    <text evidence="2">The sequence shown here is derived from an EMBL/GenBank/DDBJ whole genome shotgun (WGS) entry which is preliminary data.</text>
</comment>
<dbReference type="InterPro" id="IPR029063">
    <property type="entry name" value="SAM-dependent_MTases_sf"/>
</dbReference>
<keyword evidence="3" id="KW-1185">Reference proteome</keyword>
<keyword evidence="2" id="KW-0489">Methyltransferase</keyword>
<dbReference type="EMBL" id="JAULJQ010000002">
    <property type="protein sequence ID" value="MDO2409036.1"/>
    <property type="molecule type" value="Genomic_DNA"/>
</dbReference>
<dbReference type="EC" id="2.1.-.-" evidence="2"/>
<evidence type="ECO:0000259" key="1">
    <source>
        <dbReference type="Pfam" id="PF13649"/>
    </source>
</evidence>
<keyword evidence="2" id="KW-0808">Transferase</keyword>
<dbReference type="GO" id="GO:0008168">
    <property type="term" value="F:methyltransferase activity"/>
    <property type="evidence" value="ECO:0007669"/>
    <property type="project" value="UniProtKB-KW"/>
</dbReference>
<dbReference type="Proteomes" id="UP001171111">
    <property type="component" value="Unassembled WGS sequence"/>
</dbReference>
<name>A0ABT8T5X2_9BACT</name>
<dbReference type="InterPro" id="IPR041698">
    <property type="entry name" value="Methyltransf_25"/>
</dbReference>
<organism evidence="2 3">
    <name type="scientific">Campylobacter magnus</name>
    <dbReference type="NCBI Taxonomy" id="3026462"/>
    <lineage>
        <taxon>Bacteria</taxon>
        <taxon>Pseudomonadati</taxon>
        <taxon>Campylobacterota</taxon>
        <taxon>Epsilonproteobacteria</taxon>
        <taxon>Campylobacterales</taxon>
        <taxon>Campylobacteraceae</taxon>
        <taxon>Campylobacter</taxon>
    </lineage>
</organism>
<dbReference type="RefSeq" id="WP_302243831.1">
    <property type="nucleotide sequence ID" value="NZ_JAULJQ010000002.1"/>
</dbReference>
<evidence type="ECO:0000313" key="3">
    <source>
        <dbReference type="Proteomes" id="UP001171111"/>
    </source>
</evidence>
<feature type="domain" description="Methyltransferase" evidence="1">
    <location>
        <begin position="54"/>
        <end position="145"/>
    </location>
</feature>
<evidence type="ECO:0000313" key="2">
    <source>
        <dbReference type="EMBL" id="MDO2409036.1"/>
    </source>
</evidence>
<dbReference type="Gene3D" id="3.40.50.150">
    <property type="entry name" value="Vaccinia Virus protein VP39"/>
    <property type="match status" value="1"/>
</dbReference>
<accession>A0ABT8T5X2</accession>
<gene>
    <name evidence="2" type="ORF">Q2362_02835</name>
</gene>
<dbReference type="Pfam" id="PF13649">
    <property type="entry name" value="Methyltransf_25"/>
    <property type="match status" value="1"/>
</dbReference>
<dbReference type="SUPFAM" id="SSF53335">
    <property type="entry name" value="S-adenosyl-L-methionine-dependent methyltransferases"/>
    <property type="match status" value="1"/>
</dbReference>
<sequence>MSQNWDIRFENGENMLFYPSEVSLKFLNRYIKKRIGFDKFESILAAQGGGIRGLDFGCGSGRQSVLMAEFGIEAYGVDISQKAIEISKQMAAYFDKKVNFSVYDGKKLEFPDEFFDFTACLGGVLNCIPKSELENIAKELQRITKTYICVFYVQEKIDKNGNIPNVGIEHFDCDIEKLFNKFKLIDKSLFHMRDNGLTTTSELLIFKNFLEK</sequence>
<protein>
    <submittedName>
        <fullName evidence="2">Class I SAM-dependent methyltransferase</fullName>
        <ecNumber evidence="2">2.1.-.-</ecNumber>
    </submittedName>
</protein>
<proteinExistence type="predicted"/>
<dbReference type="CDD" id="cd02440">
    <property type="entry name" value="AdoMet_MTases"/>
    <property type="match status" value="1"/>
</dbReference>